<feature type="region of interest" description="Disordered" evidence="1">
    <location>
        <begin position="145"/>
        <end position="203"/>
    </location>
</feature>
<feature type="compositionally biased region" description="Pro residues" evidence="1">
    <location>
        <begin position="185"/>
        <end position="196"/>
    </location>
</feature>
<reference evidence="3" key="1">
    <citation type="submission" date="2025-08" db="UniProtKB">
        <authorList>
            <consortium name="RefSeq"/>
        </authorList>
    </citation>
    <scope>IDENTIFICATION</scope>
    <source>
        <tissue evidence="3">Whole blood</tissue>
    </source>
</reference>
<dbReference type="RefSeq" id="XP_053760160.1">
    <property type="nucleotide sequence ID" value="XM_053904185.1"/>
</dbReference>
<proteinExistence type="predicted"/>
<evidence type="ECO:0000313" key="2">
    <source>
        <dbReference type="Proteomes" id="UP001165780"/>
    </source>
</evidence>
<dbReference type="GeneID" id="109257938"/>
<organism evidence="2 3">
    <name type="scientific">Panthera pardus</name>
    <name type="common">Leopard</name>
    <name type="synonym">Felis pardus</name>
    <dbReference type="NCBI Taxonomy" id="9691"/>
    <lineage>
        <taxon>Eukaryota</taxon>
        <taxon>Metazoa</taxon>
        <taxon>Chordata</taxon>
        <taxon>Craniata</taxon>
        <taxon>Vertebrata</taxon>
        <taxon>Euteleostomi</taxon>
        <taxon>Mammalia</taxon>
        <taxon>Eutheria</taxon>
        <taxon>Laurasiatheria</taxon>
        <taxon>Carnivora</taxon>
        <taxon>Feliformia</taxon>
        <taxon>Felidae</taxon>
        <taxon>Pantherinae</taxon>
        <taxon>Panthera</taxon>
    </lineage>
</organism>
<evidence type="ECO:0000313" key="3">
    <source>
        <dbReference type="RefSeq" id="XP_053760160.1"/>
    </source>
</evidence>
<evidence type="ECO:0000256" key="1">
    <source>
        <dbReference type="SAM" id="MobiDB-lite"/>
    </source>
</evidence>
<dbReference type="Proteomes" id="UP001165780">
    <property type="component" value="Unplaced"/>
</dbReference>
<gene>
    <name evidence="3" type="primary">LOC109257938</name>
</gene>
<feature type="region of interest" description="Disordered" evidence="1">
    <location>
        <begin position="1"/>
        <end position="130"/>
    </location>
</feature>
<protein>
    <submittedName>
        <fullName evidence="3">Uncharacterized protein LOC109257938</fullName>
    </submittedName>
</protein>
<keyword evidence="2" id="KW-1185">Reference proteome</keyword>
<sequence length="242" mass="25431">MEGQFSHAAPLSWGPPEPAEVRRCGLPSSAPAPAPPPGSLHSPDLPGAVPGTLAAARPGMLPQRREARTPSPAGTEPAAHPRAADLRARGRQSLLYQQPEAPGSPTPRALETASPPHPDGGGASPIPLPPGRAIFRLLRRREGGNATFNPLRKSRIQENGSQALLRGRPRGAQGGWTCSGLHSHPPTPPPPPPPPRTTTTTTTTTKAVLLKSRSSCRASPYGLPPVPVSICKRVWQQVLARM</sequence>
<dbReference type="AlphaFoldDB" id="A0A9W2VNG2"/>
<name>A0A9W2VNG2_PANPR</name>
<accession>A0A9W2VNG2</accession>